<reference evidence="2 3" key="1">
    <citation type="submission" date="2024-10" db="EMBL/GenBank/DDBJ databases">
        <title>Updated reference genomes for cyclostephanoid diatoms.</title>
        <authorList>
            <person name="Roberts W.R."/>
            <person name="Alverson A.J."/>
        </authorList>
    </citation>
    <scope>NUCLEOTIDE SEQUENCE [LARGE SCALE GENOMIC DNA]</scope>
    <source>
        <strain evidence="2 3">AJA276-08</strain>
    </source>
</reference>
<sequence>MAMLQKSYFCCFRRWATVKSVSLSMQAKRAPPAAPVGESKIELNDQKVDSKQHDPRLVVMAMLNKQSNPSSARDPRSKAVENDEEKRKGLIQRQLTSAASEDGPLNEAIEKEERNPLSQNSMQRDGLDPSITDLDPEKSVSLANSTMEKMMALL</sequence>
<gene>
    <name evidence="2" type="ORF">ACHAW5_007620</name>
</gene>
<organism evidence="2 3">
    <name type="scientific">Stephanodiscus triporus</name>
    <dbReference type="NCBI Taxonomy" id="2934178"/>
    <lineage>
        <taxon>Eukaryota</taxon>
        <taxon>Sar</taxon>
        <taxon>Stramenopiles</taxon>
        <taxon>Ochrophyta</taxon>
        <taxon>Bacillariophyta</taxon>
        <taxon>Coscinodiscophyceae</taxon>
        <taxon>Thalassiosirophycidae</taxon>
        <taxon>Stephanodiscales</taxon>
        <taxon>Stephanodiscaceae</taxon>
        <taxon>Stephanodiscus</taxon>
    </lineage>
</organism>
<comment type="caution">
    <text evidence="2">The sequence shown here is derived from an EMBL/GenBank/DDBJ whole genome shotgun (WGS) entry which is preliminary data.</text>
</comment>
<name>A0ABD3N0Y1_9STRA</name>
<protein>
    <submittedName>
        <fullName evidence="2">Uncharacterized protein</fullName>
    </submittedName>
</protein>
<evidence type="ECO:0000313" key="3">
    <source>
        <dbReference type="Proteomes" id="UP001530315"/>
    </source>
</evidence>
<dbReference type="Proteomes" id="UP001530315">
    <property type="component" value="Unassembled WGS sequence"/>
</dbReference>
<evidence type="ECO:0000313" key="2">
    <source>
        <dbReference type="EMBL" id="KAL3769788.1"/>
    </source>
</evidence>
<feature type="compositionally biased region" description="Basic and acidic residues" evidence="1">
    <location>
        <begin position="73"/>
        <end position="88"/>
    </location>
</feature>
<accession>A0ABD3N0Y1</accession>
<dbReference type="AlphaFoldDB" id="A0ABD3N0Y1"/>
<dbReference type="EMBL" id="JALLAZ020001645">
    <property type="protein sequence ID" value="KAL3769788.1"/>
    <property type="molecule type" value="Genomic_DNA"/>
</dbReference>
<evidence type="ECO:0000256" key="1">
    <source>
        <dbReference type="SAM" id="MobiDB-lite"/>
    </source>
</evidence>
<feature type="region of interest" description="Disordered" evidence="1">
    <location>
        <begin position="27"/>
        <end position="142"/>
    </location>
</feature>
<keyword evidence="3" id="KW-1185">Reference proteome</keyword>
<feature type="compositionally biased region" description="Basic and acidic residues" evidence="1">
    <location>
        <begin position="39"/>
        <end position="56"/>
    </location>
</feature>
<proteinExistence type="predicted"/>